<dbReference type="Proteomes" id="UP000018888">
    <property type="component" value="Unassembled WGS sequence"/>
</dbReference>
<evidence type="ECO:0000313" key="2">
    <source>
        <dbReference type="Proteomes" id="UP000018888"/>
    </source>
</evidence>
<gene>
    <name evidence="1" type="ORF">GLOIN_2v1768546</name>
</gene>
<evidence type="ECO:0000313" key="1">
    <source>
        <dbReference type="EMBL" id="POG76848.1"/>
    </source>
</evidence>
<name>A0A2P4QGU7_RHIID</name>
<dbReference type="AlphaFoldDB" id="A0A2P4QGU7"/>
<reference evidence="1 2" key="1">
    <citation type="journal article" date="2013" name="Proc. Natl. Acad. Sci. U.S.A.">
        <title>Genome of an arbuscular mycorrhizal fungus provides insight into the oldest plant symbiosis.</title>
        <authorList>
            <person name="Tisserant E."/>
            <person name="Malbreil M."/>
            <person name="Kuo A."/>
            <person name="Kohler A."/>
            <person name="Symeonidi A."/>
            <person name="Balestrini R."/>
            <person name="Charron P."/>
            <person name="Duensing N."/>
            <person name="Frei Dit Frey N."/>
            <person name="Gianinazzi-Pearson V."/>
            <person name="Gilbert L.B."/>
            <person name="Handa Y."/>
            <person name="Herr J.R."/>
            <person name="Hijri M."/>
            <person name="Koul R."/>
            <person name="Kawaguchi M."/>
            <person name="Krajinski F."/>
            <person name="Lammers P.J."/>
            <person name="Masclaux F.G."/>
            <person name="Murat C."/>
            <person name="Morin E."/>
            <person name="Ndikumana S."/>
            <person name="Pagni M."/>
            <person name="Petitpierre D."/>
            <person name="Requena N."/>
            <person name="Rosikiewicz P."/>
            <person name="Riley R."/>
            <person name="Saito K."/>
            <person name="San Clemente H."/>
            <person name="Shapiro H."/>
            <person name="van Tuinen D."/>
            <person name="Becard G."/>
            <person name="Bonfante P."/>
            <person name="Paszkowski U."/>
            <person name="Shachar-Hill Y.Y."/>
            <person name="Tuskan G.A."/>
            <person name="Young P.W."/>
            <person name="Sanders I.R."/>
            <person name="Henrissat B."/>
            <person name="Rensing S.A."/>
            <person name="Grigoriev I.V."/>
            <person name="Corradi N."/>
            <person name="Roux C."/>
            <person name="Martin F."/>
        </authorList>
    </citation>
    <scope>NUCLEOTIDE SEQUENCE [LARGE SCALE GENOMIC DNA]</scope>
    <source>
        <strain evidence="1 2">DAOM 197198</strain>
    </source>
</reference>
<keyword evidence="2" id="KW-1185">Reference proteome</keyword>
<evidence type="ECO:0008006" key="3">
    <source>
        <dbReference type="Google" id="ProtNLM"/>
    </source>
</evidence>
<comment type="caution">
    <text evidence="1">The sequence shown here is derived from an EMBL/GenBank/DDBJ whole genome shotgun (WGS) entry which is preliminary data.</text>
</comment>
<dbReference type="EMBL" id="AUPC02000046">
    <property type="protein sequence ID" value="POG76848.1"/>
    <property type="molecule type" value="Genomic_DNA"/>
</dbReference>
<protein>
    <recommendedName>
        <fullName evidence="3">C2H2-type domain-containing protein</fullName>
    </recommendedName>
</protein>
<sequence>MLNFSDYCSGNINMSSTIPLITTSEFSCSACQKIFKKQSGLSWHLTIVKKYNILRNNLDNLSETNNKNFKNILVYLIHCKLPNGFKKGGRQLSRRFYDKEQQIYVVLFDDLPQHLKNNPLAIAANYAEGITTKRHKSKYNPRKITIEWKIGCKRKLL</sequence>
<organism evidence="1 2">
    <name type="scientific">Rhizophagus irregularis (strain DAOM 181602 / DAOM 197198 / MUCL 43194)</name>
    <name type="common">Arbuscular mycorrhizal fungus</name>
    <name type="synonym">Glomus intraradices</name>
    <dbReference type="NCBI Taxonomy" id="747089"/>
    <lineage>
        <taxon>Eukaryota</taxon>
        <taxon>Fungi</taxon>
        <taxon>Fungi incertae sedis</taxon>
        <taxon>Mucoromycota</taxon>
        <taxon>Glomeromycotina</taxon>
        <taxon>Glomeromycetes</taxon>
        <taxon>Glomerales</taxon>
        <taxon>Glomeraceae</taxon>
        <taxon>Rhizophagus</taxon>
    </lineage>
</organism>
<accession>A0A2P4QGU7</accession>
<reference evidence="1 2" key="2">
    <citation type="journal article" date="2018" name="New Phytol.">
        <title>High intraspecific genome diversity in the model arbuscular mycorrhizal symbiont Rhizophagus irregularis.</title>
        <authorList>
            <person name="Chen E.C.H."/>
            <person name="Morin E."/>
            <person name="Beaudet D."/>
            <person name="Noel J."/>
            <person name="Yildirir G."/>
            <person name="Ndikumana S."/>
            <person name="Charron P."/>
            <person name="St-Onge C."/>
            <person name="Giorgi J."/>
            <person name="Kruger M."/>
            <person name="Marton T."/>
            <person name="Ropars J."/>
            <person name="Grigoriev I.V."/>
            <person name="Hainaut M."/>
            <person name="Henrissat B."/>
            <person name="Roux C."/>
            <person name="Martin F."/>
            <person name="Corradi N."/>
        </authorList>
    </citation>
    <scope>NUCLEOTIDE SEQUENCE [LARGE SCALE GENOMIC DNA]</scope>
    <source>
        <strain evidence="1 2">DAOM 197198</strain>
    </source>
</reference>
<dbReference type="VEuPathDB" id="FungiDB:RhiirFUN_002749"/>
<proteinExistence type="predicted"/>